<dbReference type="EMBL" id="FQWD01000008">
    <property type="protein sequence ID" value="SHH31051.1"/>
    <property type="molecule type" value="Genomic_DNA"/>
</dbReference>
<keyword evidence="2" id="KW-1185">Reference proteome</keyword>
<dbReference type="AlphaFoldDB" id="A0A1M5RXY2"/>
<dbReference type="Proteomes" id="UP000184520">
    <property type="component" value="Unassembled WGS sequence"/>
</dbReference>
<dbReference type="OrthoDB" id="4048724at2"/>
<reference evidence="2" key="1">
    <citation type="submission" date="2016-11" db="EMBL/GenBank/DDBJ databases">
        <authorList>
            <person name="Varghese N."/>
            <person name="Submissions S."/>
        </authorList>
    </citation>
    <scope>NUCLEOTIDE SEQUENCE [LARGE SCALE GENOMIC DNA]</scope>
    <source>
        <strain evidence="2">CGMCC 1.8995</strain>
    </source>
</reference>
<evidence type="ECO:0000313" key="2">
    <source>
        <dbReference type="Proteomes" id="UP000184520"/>
    </source>
</evidence>
<name>A0A1M5RXY2_9ALTE</name>
<protein>
    <submittedName>
        <fullName evidence="1">Uncharacterized protein</fullName>
    </submittedName>
</protein>
<dbReference type="STRING" id="634436.SAMN05216361_4279"/>
<accession>A0A1M5RXY2</accession>
<dbReference type="Pfam" id="PF20043">
    <property type="entry name" value="DUF6445"/>
    <property type="match status" value="1"/>
</dbReference>
<proteinExistence type="predicted"/>
<dbReference type="RefSeq" id="WP_073325203.1">
    <property type="nucleotide sequence ID" value="NZ_FQWD01000008.1"/>
</dbReference>
<dbReference type="InterPro" id="IPR045617">
    <property type="entry name" value="DUF6445"/>
</dbReference>
<organism evidence="1 2">
    <name type="scientific">Marisediminitalea aggregata</name>
    <dbReference type="NCBI Taxonomy" id="634436"/>
    <lineage>
        <taxon>Bacteria</taxon>
        <taxon>Pseudomonadati</taxon>
        <taxon>Pseudomonadota</taxon>
        <taxon>Gammaproteobacteria</taxon>
        <taxon>Alteromonadales</taxon>
        <taxon>Alteromonadaceae</taxon>
        <taxon>Marisediminitalea</taxon>
    </lineage>
</organism>
<sequence>MTSISTLPVPGTEFQVVIIDDFMPGPHKLVDYALSNGKAPKDELLYPGLRMPAPAGYLRYALATINLALKKCRIADTLSDGEAYFAMVTRPPAELTTEQSIPHFDRPYSHEYAVVHYLCSPAFGGTSIYRYNPTGQVAVTEATLNRYQQSLDAELAALPVTPGYINGDTRLFSRVAQVPCAFNRAVIYPCALLHSGDIPANFIPDLNPYTGRFTVTAFLR</sequence>
<gene>
    <name evidence="1" type="ORF">SAMN05216361_4279</name>
</gene>
<evidence type="ECO:0000313" key="1">
    <source>
        <dbReference type="EMBL" id="SHH31051.1"/>
    </source>
</evidence>